<accession>A0ABS3H984</accession>
<keyword evidence="2" id="KW-1185">Reference proteome</keyword>
<reference evidence="1 2" key="1">
    <citation type="submission" date="2021-03" db="EMBL/GenBank/DDBJ databases">
        <title>Enterococcal diversity collection.</title>
        <authorList>
            <person name="Gilmore M.S."/>
            <person name="Schwartzman J."/>
            <person name="Van Tyne D."/>
            <person name="Martin M."/>
            <person name="Earl A.M."/>
            <person name="Manson A.L."/>
            <person name="Straub T."/>
            <person name="Salamzade R."/>
            <person name="Saavedra J."/>
            <person name="Lebreton F."/>
            <person name="Prichula J."/>
            <person name="Schaufler K."/>
            <person name="Gaca A."/>
            <person name="Sgardioli B."/>
            <person name="Wagenaar J."/>
            <person name="Strong T."/>
        </authorList>
    </citation>
    <scope>NUCLEOTIDE SEQUENCE [LARGE SCALE GENOMIC DNA]</scope>
    <source>
        <strain evidence="1 2">MJM12</strain>
    </source>
</reference>
<dbReference type="EMBL" id="JAFLVT010000009">
    <property type="protein sequence ID" value="MBO0449549.1"/>
    <property type="molecule type" value="Genomic_DNA"/>
</dbReference>
<organism evidence="1 2">
    <name type="scientific">Candidatus Enterococcus myersii</name>
    <dbReference type="NCBI Taxonomy" id="2815322"/>
    <lineage>
        <taxon>Bacteria</taxon>
        <taxon>Bacillati</taxon>
        <taxon>Bacillota</taxon>
        <taxon>Bacilli</taxon>
        <taxon>Lactobacillales</taxon>
        <taxon>Enterococcaceae</taxon>
        <taxon>Enterococcus</taxon>
    </lineage>
</organism>
<comment type="caution">
    <text evidence="1">The sequence shown here is derived from an EMBL/GenBank/DDBJ whole genome shotgun (WGS) entry which is preliminary data.</text>
</comment>
<sequence>MYLVVSPNQLGYFKAETTARRLKVFLKETKDERRFLTYLRFIDVCSKLFVKIAPLRLELYQAEVIAIYQSKHWNHFMIAHLHYFRALFSNIQWFYMLQKLRQFQRLFLIAKIGERATPHLAEMIVPAGTSLNKNGLQVVYDSS</sequence>
<name>A0ABS3H984_9ENTE</name>
<gene>
    <name evidence="1" type="ORF">JZO76_08350</name>
</gene>
<dbReference type="Proteomes" id="UP000664256">
    <property type="component" value="Unassembled WGS sequence"/>
</dbReference>
<evidence type="ECO:0000313" key="2">
    <source>
        <dbReference type="Proteomes" id="UP000664256"/>
    </source>
</evidence>
<evidence type="ECO:0000313" key="1">
    <source>
        <dbReference type="EMBL" id="MBO0449549.1"/>
    </source>
</evidence>
<proteinExistence type="predicted"/>
<protein>
    <submittedName>
        <fullName evidence="1">Uncharacterized protein</fullName>
    </submittedName>
</protein>